<comment type="catalytic activity">
    <reaction evidence="13">
        <text>UDP-N-acetyl-alpha-D-muramate + L-alanine + ATP = UDP-N-acetyl-alpha-D-muramoyl-L-alanine + ADP + phosphate + H(+)</text>
        <dbReference type="Rhea" id="RHEA:23372"/>
        <dbReference type="ChEBI" id="CHEBI:15378"/>
        <dbReference type="ChEBI" id="CHEBI:30616"/>
        <dbReference type="ChEBI" id="CHEBI:43474"/>
        <dbReference type="ChEBI" id="CHEBI:57972"/>
        <dbReference type="ChEBI" id="CHEBI:70757"/>
        <dbReference type="ChEBI" id="CHEBI:83898"/>
        <dbReference type="ChEBI" id="CHEBI:456216"/>
        <dbReference type="EC" id="6.3.2.8"/>
    </reaction>
</comment>
<dbReference type="OrthoDB" id="9804126at2"/>
<proteinExistence type="predicted"/>
<dbReference type="GO" id="GO:0005737">
    <property type="term" value="C:cytoplasm"/>
    <property type="evidence" value="ECO:0007669"/>
    <property type="project" value="UniProtKB-SubCell"/>
</dbReference>
<reference evidence="18" key="1">
    <citation type="journal article" date="2019" name="PLoS Negl. Trop. Dis.">
        <title>Revisiting the worldwide diversity of Leptospira species in the environment.</title>
        <authorList>
            <person name="Vincent A.T."/>
            <person name="Schiettekatte O."/>
            <person name="Bourhy P."/>
            <person name="Veyrier F.J."/>
            <person name="Picardeau M."/>
        </authorList>
    </citation>
    <scope>NUCLEOTIDE SEQUENCE [LARGE SCALE GENOMIC DNA]</scope>
    <source>
        <strain evidence="18">201702476</strain>
    </source>
</reference>
<dbReference type="UniPathway" id="UPA00219"/>
<dbReference type="Pfam" id="PF01225">
    <property type="entry name" value="Mur_ligase"/>
    <property type="match status" value="1"/>
</dbReference>
<protein>
    <recommendedName>
        <fullName evidence="3 14">UDP-N-acetylmuramate--L-alanine ligase</fullName>
        <ecNumber evidence="3 14">6.3.2.8</ecNumber>
    </recommendedName>
</protein>
<evidence type="ECO:0000313" key="19">
    <source>
        <dbReference type="Proteomes" id="UP000297693"/>
    </source>
</evidence>
<name>A0A4R9JZ30_9LEPT</name>
<feature type="domain" description="Mur ligase N-terminal catalytic" evidence="15">
    <location>
        <begin position="14"/>
        <end position="108"/>
    </location>
</feature>
<comment type="pathway">
    <text evidence="2">Cell wall biogenesis; peptidoglycan biosynthesis.</text>
</comment>
<dbReference type="SUPFAM" id="SSF53244">
    <property type="entry name" value="MurD-like peptide ligases, peptide-binding domain"/>
    <property type="match status" value="1"/>
</dbReference>
<dbReference type="InterPro" id="IPR005758">
    <property type="entry name" value="UDP-N-AcMur_Ala_ligase_MurC"/>
</dbReference>
<dbReference type="InterPro" id="IPR013221">
    <property type="entry name" value="Mur_ligase_cen"/>
</dbReference>
<keyword evidence="5 18" id="KW-0436">Ligase</keyword>
<keyword evidence="7" id="KW-0547">Nucleotide-binding</keyword>
<dbReference type="GO" id="GO:0009252">
    <property type="term" value="P:peptidoglycan biosynthetic process"/>
    <property type="evidence" value="ECO:0007669"/>
    <property type="project" value="UniProtKB-UniRule"/>
</dbReference>
<dbReference type="GO" id="GO:0008763">
    <property type="term" value="F:UDP-N-acetylmuramate-L-alanine ligase activity"/>
    <property type="evidence" value="ECO:0007669"/>
    <property type="project" value="UniProtKB-UniRule"/>
</dbReference>
<dbReference type="GO" id="GO:0051301">
    <property type="term" value="P:cell division"/>
    <property type="evidence" value="ECO:0007669"/>
    <property type="project" value="UniProtKB-KW"/>
</dbReference>
<keyword evidence="4" id="KW-0963">Cytoplasm</keyword>
<evidence type="ECO:0000256" key="14">
    <source>
        <dbReference type="NCBIfam" id="TIGR01082"/>
    </source>
</evidence>
<evidence type="ECO:0000259" key="17">
    <source>
        <dbReference type="Pfam" id="PF08245"/>
    </source>
</evidence>
<comment type="subcellular location">
    <subcellularLocation>
        <location evidence="1">Cytoplasm</location>
    </subcellularLocation>
</comment>
<keyword evidence="6" id="KW-0132">Cell division</keyword>
<evidence type="ECO:0000256" key="11">
    <source>
        <dbReference type="ARBA" id="ARBA00023306"/>
    </source>
</evidence>
<dbReference type="Pfam" id="PF02875">
    <property type="entry name" value="Mur_ligase_C"/>
    <property type="match status" value="1"/>
</dbReference>
<dbReference type="InterPro" id="IPR036615">
    <property type="entry name" value="Mur_ligase_C_dom_sf"/>
</dbReference>
<dbReference type="InterPro" id="IPR036565">
    <property type="entry name" value="Mur-like_cat_sf"/>
</dbReference>
<keyword evidence="12" id="KW-0961">Cell wall biogenesis/degradation</keyword>
<dbReference type="InterPro" id="IPR004101">
    <property type="entry name" value="Mur_ligase_C"/>
</dbReference>
<evidence type="ECO:0000256" key="4">
    <source>
        <dbReference type="ARBA" id="ARBA00022490"/>
    </source>
</evidence>
<dbReference type="Pfam" id="PF08245">
    <property type="entry name" value="Mur_ligase_M"/>
    <property type="match status" value="1"/>
</dbReference>
<dbReference type="InterPro" id="IPR000713">
    <property type="entry name" value="Mur_ligase_N"/>
</dbReference>
<dbReference type="GO" id="GO:0005524">
    <property type="term" value="F:ATP binding"/>
    <property type="evidence" value="ECO:0007669"/>
    <property type="project" value="UniProtKB-KW"/>
</dbReference>
<accession>A0A4R9JZ30</accession>
<dbReference type="GO" id="GO:0071555">
    <property type="term" value="P:cell wall organization"/>
    <property type="evidence" value="ECO:0007669"/>
    <property type="project" value="UniProtKB-KW"/>
</dbReference>
<dbReference type="PANTHER" id="PTHR43445">
    <property type="entry name" value="UDP-N-ACETYLMURAMATE--L-ALANINE LIGASE-RELATED"/>
    <property type="match status" value="1"/>
</dbReference>
<evidence type="ECO:0000256" key="7">
    <source>
        <dbReference type="ARBA" id="ARBA00022741"/>
    </source>
</evidence>
<evidence type="ECO:0000256" key="1">
    <source>
        <dbReference type="ARBA" id="ARBA00004496"/>
    </source>
</evidence>
<evidence type="ECO:0000256" key="8">
    <source>
        <dbReference type="ARBA" id="ARBA00022840"/>
    </source>
</evidence>
<dbReference type="AlphaFoldDB" id="A0A4R9JZ30"/>
<dbReference type="PANTHER" id="PTHR43445:SF3">
    <property type="entry name" value="UDP-N-ACETYLMURAMATE--L-ALANINE LIGASE"/>
    <property type="match status" value="1"/>
</dbReference>
<keyword evidence="11" id="KW-0131">Cell cycle</keyword>
<evidence type="ECO:0000256" key="12">
    <source>
        <dbReference type="ARBA" id="ARBA00023316"/>
    </source>
</evidence>
<dbReference type="EC" id="6.3.2.8" evidence="3 14"/>
<dbReference type="GO" id="GO:0008360">
    <property type="term" value="P:regulation of cell shape"/>
    <property type="evidence" value="ECO:0007669"/>
    <property type="project" value="UniProtKB-KW"/>
</dbReference>
<evidence type="ECO:0000256" key="9">
    <source>
        <dbReference type="ARBA" id="ARBA00022960"/>
    </source>
</evidence>
<keyword evidence="10" id="KW-0573">Peptidoglycan synthesis</keyword>
<dbReference type="InterPro" id="IPR050061">
    <property type="entry name" value="MurCDEF_pg_biosynth"/>
</dbReference>
<feature type="domain" description="Mur ligase C-terminal" evidence="16">
    <location>
        <begin position="338"/>
        <end position="468"/>
    </location>
</feature>
<feature type="domain" description="Mur ligase central" evidence="17">
    <location>
        <begin position="114"/>
        <end position="313"/>
    </location>
</feature>
<dbReference type="SUPFAM" id="SSF53623">
    <property type="entry name" value="MurD-like peptide ligases, catalytic domain"/>
    <property type="match status" value="1"/>
</dbReference>
<keyword evidence="9" id="KW-0133">Cell shape</keyword>
<dbReference type="Gene3D" id="3.90.190.20">
    <property type="entry name" value="Mur ligase, C-terminal domain"/>
    <property type="match status" value="1"/>
</dbReference>
<evidence type="ECO:0000313" key="18">
    <source>
        <dbReference type="EMBL" id="TGL57485.1"/>
    </source>
</evidence>
<evidence type="ECO:0000256" key="3">
    <source>
        <dbReference type="ARBA" id="ARBA00012211"/>
    </source>
</evidence>
<dbReference type="Proteomes" id="UP000297693">
    <property type="component" value="Unassembled WGS sequence"/>
</dbReference>
<comment type="caution">
    <text evidence="18">The sequence shown here is derived from an EMBL/GenBank/DDBJ whole genome shotgun (WGS) entry which is preliminary data.</text>
</comment>
<dbReference type="EMBL" id="RQGD01000035">
    <property type="protein sequence ID" value="TGL57485.1"/>
    <property type="molecule type" value="Genomic_DNA"/>
</dbReference>
<evidence type="ECO:0000256" key="13">
    <source>
        <dbReference type="ARBA" id="ARBA00047833"/>
    </source>
</evidence>
<evidence type="ECO:0000259" key="16">
    <source>
        <dbReference type="Pfam" id="PF02875"/>
    </source>
</evidence>
<dbReference type="NCBIfam" id="TIGR01082">
    <property type="entry name" value="murC"/>
    <property type="match status" value="1"/>
</dbReference>
<evidence type="ECO:0000256" key="5">
    <source>
        <dbReference type="ARBA" id="ARBA00022598"/>
    </source>
</evidence>
<keyword evidence="19" id="KW-1185">Reference proteome</keyword>
<gene>
    <name evidence="18" type="primary">murC</name>
    <name evidence="18" type="ORF">EHQ58_14490</name>
</gene>
<evidence type="ECO:0000256" key="10">
    <source>
        <dbReference type="ARBA" id="ARBA00022984"/>
    </source>
</evidence>
<dbReference type="Gene3D" id="3.40.1190.10">
    <property type="entry name" value="Mur-like, catalytic domain"/>
    <property type="match status" value="1"/>
</dbReference>
<evidence type="ECO:0000256" key="2">
    <source>
        <dbReference type="ARBA" id="ARBA00004752"/>
    </source>
</evidence>
<dbReference type="SUPFAM" id="SSF51984">
    <property type="entry name" value="MurCD N-terminal domain"/>
    <property type="match status" value="1"/>
</dbReference>
<dbReference type="RefSeq" id="WP_135624607.1">
    <property type="nucleotide sequence ID" value="NZ_RQGD01000035.1"/>
</dbReference>
<evidence type="ECO:0000259" key="15">
    <source>
        <dbReference type="Pfam" id="PF01225"/>
    </source>
</evidence>
<keyword evidence="8" id="KW-0067">ATP-binding</keyword>
<dbReference type="Gene3D" id="3.40.50.720">
    <property type="entry name" value="NAD(P)-binding Rossmann-like Domain"/>
    <property type="match status" value="1"/>
</dbReference>
<sequence>MKFSILPGETGLLLGIGGSGMSSLAHILMDMGYTVYGYDKKESEVTIHLAERGAIIYPDLDSIDIKKINFVVFSSAINDKNHELFQEVSKLSIPMYHRSNVLHKIFSLKKSISVAGSHGKTSTTAMIAQILLEEEYDPTVMLGGDTSLFGKKGGKFGNEEWGVYESDESDGTFLQHKAEIRIITNVDNDHLDFYHSLDKLQHAFLQYISPTLAGVAIVQGQDSGIKFVLNHITSENNFDPNFKLYAIFPKSEISNTETAKLIQSLTNKLADKFQMIIYSIEEGGCRFQFLEKEFYLSLPFSGSHYLTNALCAVLGSNVVGVSPENSIKTLSRYVGVKRRQEVLGIKNQVKVIDDYGHHPTEIKTVINSLKQELVDGGTLIVLFQPHRYSRTSILQKELAAALDFADYLFLLPIYTAGENLIPGISAETIAKHLKLKNVKLLKGEPSLDIEVIENQTKSGDILLCIGAGNVRDWGIVFLNHTKT</sequence>
<evidence type="ECO:0000256" key="6">
    <source>
        <dbReference type="ARBA" id="ARBA00022618"/>
    </source>
</evidence>
<organism evidence="18 19">
    <name type="scientific">Leptospira ognonensis</name>
    <dbReference type="NCBI Taxonomy" id="2484945"/>
    <lineage>
        <taxon>Bacteria</taxon>
        <taxon>Pseudomonadati</taxon>
        <taxon>Spirochaetota</taxon>
        <taxon>Spirochaetia</taxon>
        <taxon>Leptospirales</taxon>
        <taxon>Leptospiraceae</taxon>
        <taxon>Leptospira</taxon>
    </lineage>
</organism>